<sequence>MASSIDKAIAKLDQILLAAIGTAPAAPAAAAPTKSLPTSNSTGSASTSSLPAAAAPAAVKAAAGKAAEGAREVLTTKAQIKVARIVSAEPLENSAKLLRLQADLGGGDTRQVMAGLAQFISPQQLAGSLVCVASNLKPAKLAGQPSEAMVLAAEAADAAGNIIVRTLLPPEGSQPGDLVHLDGSTAPAAYPKVLKLDEWRKVVPGLVVAKGGKATFEGTPLVTSQGLVTLPPEIPDGSEIH</sequence>
<dbReference type="SUPFAM" id="SSF50249">
    <property type="entry name" value="Nucleic acid-binding proteins"/>
    <property type="match status" value="1"/>
</dbReference>
<dbReference type="PROSITE" id="PS50886">
    <property type="entry name" value="TRBD"/>
    <property type="match status" value="1"/>
</dbReference>
<dbReference type="InterPro" id="IPR002547">
    <property type="entry name" value="tRNA-bd_dom"/>
</dbReference>
<evidence type="ECO:0000256" key="2">
    <source>
        <dbReference type="ARBA" id="ARBA00022884"/>
    </source>
</evidence>
<protein>
    <recommendedName>
        <fullName evidence="5">tRNA-binding domain-containing protein</fullName>
    </recommendedName>
</protein>
<feature type="domain" description="TRNA-binding" evidence="5">
    <location>
        <begin position="74"/>
        <end position="180"/>
    </location>
</feature>
<keyword evidence="7" id="KW-1185">Reference proteome</keyword>
<evidence type="ECO:0000256" key="3">
    <source>
        <dbReference type="PROSITE-ProRule" id="PRU00209"/>
    </source>
</evidence>
<dbReference type="Proteomes" id="UP001244341">
    <property type="component" value="Chromosome 4b"/>
</dbReference>
<proteinExistence type="predicted"/>
<dbReference type="InterPro" id="IPR051270">
    <property type="entry name" value="Tyrosine-tRNA_ligase_regulator"/>
</dbReference>
<evidence type="ECO:0000256" key="4">
    <source>
        <dbReference type="SAM" id="MobiDB-lite"/>
    </source>
</evidence>
<keyword evidence="1 3" id="KW-0820">tRNA-binding</keyword>
<accession>A0ABY8TUC6</accession>
<dbReference type="Gene3D" id="2.40.50.140">
    <property type="entry name" value="Nucleic acid-binding proteins"/>
    <property type="match status" value="1"/>
</dbReference>
<evidence type="ECO:0000313" key="6">
    <source>
        <dbReference type="EMBL" id="WIA12590.1"/>
    </source>
</evidence>
<reference evidence="6 7" key="1">
    <citation type="submission" date="2023-05" db="EMBL/GenBank/DDBJ databases">
        <title>A 100% complete, gapless, phased diploid assembly of the Scenedesmus obliquus UTEX 3031 genome.</title>
        <authorList>
            <person name="Biondi T.C."/>
            <person name="Hanschen E.R."/>
            <person name="Kwon T."/>
            <person name="Eng W."/>
            <person name="Kruse C.P.S."/>
            <person name="Koehler S.I."/>
            <person name="Kunde Y."/>
            <person name="Gleasner C.D."/>
            <person name="You Mak K.T."/>
            <person name="Polle J."/>
            <person name="Hovde B.T."/>
            <person name="Starkenburg S.R."/>
        </authorList>
    </citation>
    <scope>NUCLEOTIDE SEQUENCE [LARGE SCALE GENOMIC DNA]</scope>
    <source>
        <strain evidence="6 7">DOE0152z</strain>
    </source>
</reference>
<dbReference type="PANTHER" id="PTHR11586:SF37">
    <property type="entry name" value="TRNA-BINDING DOMAIN-CONTAINING PROTEIN"/>
    <property type="match status" value="1"/>
</dbReference>
<evidence type="ECO:0000256" key="1">
    <source>
        <dbReference type="ARBA" id="ARBA00022555"/>
    </source>
</evidence>
<dbReference type="EMBL" id="CP126211">
    <property type="protein sequence ID" value="WIA12590.1"/>
    <property type="molecule type" value="Genomic_DNA"/>
</dbReference>
<organism evidence="6 7">
    <name type="scientific">Tetradesmus obliquus</name>
    <name type="common">Green alga</name>
    <name type="synonym">Acutodesmus obliquus</name>
    <dbReference type="NCBI Taxonomy" id="3088"/>
    <lineage>
        <taxon>Eukaryota</taxon>
        <taxon>Viridiplantae</taxon>
        <taxon>Chlorophyta</taxon>
        <taxon>core chlorophytes</taxon>
        <taxon>Chlorophyceae</taxon>
        <taxon>CS clade</taxon>
        <taxon>Sphaeropleales</taxon>
        <taxon>Scenedesmaceae</taxon>
        <taxon>Tetradesmus</taxon>
    </lineage>
</organism>
<name>A0ABY8TUC6_TETOB</name>
<dbReference type="Pfam" id="PF01588">
    <property type="entry name" value="tRNA_bind"/>
    <property type="match status" value="1"/>
</dbReference>
<dbReference type="InterPro" id="IPR012340">
    <property type="entry name" value="NA-bd_OB-fold"/>
</dbReference>
<dbReference type="PANTHER" id="PTHR11586">
    <property type="entry name" value="TRNA-AMINOACYLATION COFACTOR ARC1 FAMILY MEMBER"/>
    <property type="match status" value="1"/>
</dbReference>
<feature type="region of interest" description="Disordered" evidence="4">
    <location>
        <begin position="30"/>
        <end position="49"/>
    </location>
</feature>
<gene>
    <name evidence="6" type="ORF">OEZ85_006247</name>
</gene>
<evidence type="ECO:0000313" key="7">
    <source>
        <dbReference type="Proteomes" id="UP001244341"/>
    </source>
</evidence>
<evidence type="ECO:0000259" key="5">
    <source>
        <dbReference type="PROSITE" id="PS50886"/>
    </source>
</evidence>
<keyword evidence="2 3" id="KW-0694">RNA-binding</keyword>